<evidence type="ECO:0000313" key="3">
    <source>
        <dbReference type="Proteomes" id="UP000214603"/>
    </source>
</evidence>
<proteinExistence type="predicted"/>
<dbReference type="Gene3D" id="3.40.50.1820">
    <property type="entry name" value="alpha/beta hydrolase"/>
    <property type="match status" value="1"/>
</dbReference>
<gene>
    <name evidence="2" type="ORF">CEY11_20655</name>
</gene>
<protein>
    <recommendedName>
        <fullName evidence="1">AB hydrolase-1 domain-containing protein</fullName>
    </recommendedName>
</protein>
<keyword evidence="3" id="KW-1185">Reference proteome</keyword>
<dbReference type="Proteomes" id="UP000214603">
    <property type="component" value="Unassembled WGS sequence"/>
</dbReference>
<sequence>MAIRTERCIKLRGMGSFHVGGEPKSLQGKPLMQATLAVGGVPVTMDPNGDYVIGQMYAQYFLGGDGRRPPILFWHGGGLTGACWETTPDDRRGWVEDFLLDGWDIYLCDAVERGRSGYAPIPDVWPAPISQTAASLFVRFRIGHAETNTTLENLAGHAFPGSQFPARQFTQFMRQVVPRWSHTDEQIMAAYHALLRRIGRRSIIVCHSQGGMFGLRSAMEAPDAVTAVVALEPASVPLEKARQLGYSTPTLIVLGDYIDTDTRWPRIRDRIMQFAAEFPCVQVLSLPEIGIKGNSHMLMMDKNNMEISGKVRDWLYGMAGADSARP</sequence>
<dbReference type="InterPro" id="IPR000073">
    <property type="entry name" value="AB_hydrolase_1"/>
</dbReference>
<dbReference type="InterPro" id="IPR050228">
    <property type="entry name" value="Carboxylesterase_BioH"/>
</dbReference>
<accession>A0A225M6J3</accession>
<dbReference type="AlphaFoldDB" id="A0A225M6J3"/>
<feature type="domain" description="AB hydrolase-1" evidence="1">
    <location>
        <begin position="69"/>
        <end position="249"/>
    </location>
</feature>
<comment type="caution">
    <text evidence="2">The sequence shown here is derived from an EMBL/GenBank/DDBJ whole genome shotgun (WGS) entry which is preliminary data.</text>
</comment>
<evidence type="ECO:0000313" key="2">
    <source>
        <dbReference type="EMBL" id="OWT55730.1"/>
    </source>
</evidence>
<reference evidence="3" key="1">
    <citation type="submission" date="2017-06" db="EMBL/GenBank/DDBJ databases">
        <title>Herbaspirillum phytohormonus sp. nov., isolated from the root nodule of Robinia pseudoacacia in lead-zinc mine.</title>
        <authorList>
            <person name="Fan M."/>
            <person name="Lin Y."/>
        </authorList>
    </citation>
    <scope>NUCLEOTIDE SEQUENCE [LARGE SCALE GENOMIC DNA]</scope>
    <source>
        <strain evidence="3">SC-089</strain>
    </source>
</reference>
<dbReference type="Pfam" id="PF00561">
    <property type="entry name" value="Abhydrolase_1"/>
    <property type="match status" value="1"/>
</dbReference>
<dbReference type="EMBL" id="NJIH01000012">
    <property type="protein sequence ID" value="OWT55730.1"/>
    <property type="molecule type" value="Genomic_DNA"/>
</dbReference>
<dbReference type="InterPro" id="IPR029058">
    <property type="entry name" value="AB_hydrolase_fold"/>
</dbReference>
<organism evidence="2 3">
    <name type="scientific">Candidimonas nitroreducens</name>
    <dbReference type="NCBI Taxonomy" id="683354"/>
    <lineage>
        <taxon>Bacteria</taxon>
        <taxon>Pseudomonadati</taxon>
        <taxon>Pseudomonadota</taxon>
        <taxon>Betaproteobacteria</taxon>
        <taxon>Burkholderiales</taxon>
        <taxon>Alcaligenaceae</taxon>
        <taxon>Candidimonas</taxon>
    </lineage>
</organism>
<name>A0A225M6J3_9BURK</name>
<dbReference type="PANTHER" id="PTHR43194:SF5">
    <property type="entry name" value="PIMELOYL-[ACYL-CARRIER PROTEIN] METHYL ESTER ESTERASE"/>
    <property type="match status" value="1"/>
</dbReference>
<dbReference type="PANTHER" id="PTHR43194">
    <property type="entry name" value="HYDROLASE ALPHA/BETA FOLD FAMILY"/>
    <property type="match status" value="1"/>
</dbReference>
<dbReference type="SUPFAM" id="SSF53474">
    <property type="entry name" value="alpha/beta-Hydrolases"/>
    <property type="match status" value="1"/>
</dbReference>
<evidence type="ECO:0000259" key="1">
    <source>
        <dbReference type="Pfam" id="PF00561"/>
    </source>
</evidence>